<reference evidence="2" key="2">
    <citation type="submission" date="2019-07" db="EMBL/GenBank/DDBJ databases">
        <title>Phylogenomic Reclassification of ATCC Bacillus Strains and Various Taxa within the Genus Bacillus.</title>
        <authorList>
            <person name="Riojas M.A."/>
            <person name="Frank A.M."/>
            <person name="Fenn S.L."/>
            <person name="King S.P."/>
            <person name="Brower S.M."/>
            <person name="Hazbon M.H."/>
        </authorList>
    </citation>
    <scope>NUCLEOTIDE SEQUENCE</scope>
    <source>
        <strain evidence="2">ATCC 35646</strain>
    </source>
</reference>
<keyword evidence="3" id="KW-0614">Plasmid</keyword>
<accession>A0A0B5N959</accession>
<dbReference type="RefSeq" id="WP_000135609.1">
    <property type="nucleotide sequence ID" value="NZ_CP009334.1"/>
</dbReference>
<dbReference type="EMBL" id="VKQN01000001">
    <property type="protein sequence ID" value="MDR4174865.1"/>
    <property type="molecule type" value="Genomic_DNA"/>
</dbReference>
<evidence type="ECO:0000313" key="4">
    <source>
        <dbReference type="Proteomes" id="UP000031876"/>
    </source>
</evidence>
<dbReference type="EMBL" id="CP053979">
    <property type="protein sequence ID" value="QKH22745.1"/>
    <property type="molecule type" value="Genomic_DNA"/>
</dbReference>
<evidence type="ECO:0000313" key="2">
    <source>
        <dbReference type="EMBL" id="MDR4174865.1"/>
    </source>
</evidence>
<protein>
    <submittedName>
        <fullName evidence="3">Uncharacterized protein</fullName>
    </submittedName>
</protein>
<sequence length="214" mass="24993">MASELAEFKKGCYNHFRDELKEHKDAMIIGFDAKHVVMGIATTPTELRDLLKLKGLNAVVINHPDIFMVGYDFKKKSQFVRTDDSVLGRLYTKTIDKQYKEIFKNAKSKQLVTQENHELIQRIEDFCMRYQIPHSKSAGDRAGDNTNIIVINLMMGNIKIEITEELTYIQLHETYLIVHDMHHDIETSKYMNIMSKLLFVPELEVQRLFMPNVR</sequence>
<reference evidence="1 4" key="1">
    <citation type="journal article" date="2015" name="Genome Announc.">
        <title>Complete genome sequences for 35 biothreat assay-relevant bacillus species.</title>
        <authorList>
            <person name="Johnson S.L."/>
            <person name="Daligault H.E."/>
            <person name="Davenport K.W."/>
            <person name="Jaissle J."/>
            <person name="Frey K.G."/>
            <person name="Ladner J.T."/>
            <person name="Broomall S.M."/>
            <person name="Bishop-Lilly K.A."/>
            <person name="Bruce D.C."/>
            <person name="Gibbons H.S."/>
            <person name="Coyne S.R."/>
            <person name="Lo C.C."/>
            <person name="Meincke L."/>
            <person name="Munk A.C."/>
            <person name="Koroleva G.I."/>
            <person name="Rosenzweig C.N."/>
            <person name="Palacios G.F."/>
            <person name="Redden C.L."/>
            <person name="Minogue T.D."/>
            <person name="Chain P.S."/>
        </authorList>
    </citation>
    <scope>NUCLEOTIDE SEQUENCE [LARGE SCALE GENOMIC DNA]</scope>
    <source>
        <strain evidence="1 4">HD1011</strain>
        <plasmid evidence="1 4">2</plasmid>
    </source>
</reference>
<evidence type="ECO:0000313" key="1">
    <source>
        <dbReference type="EMBL" id="AJG74229.1"/>
    </source>
</evidence>
<geneLocation type="plasmid" evidence="3 5">
    <name>unnamed3</name>
</geneLocation>
<dbReference type="KEGG" id="btw:BF38_5816"/>
<geneLocation type="plasmid" evidence="1 4">
    <name>2</name>
</geneLocation>
<dbReference type="Proteomes" id="UP000031876">
    <property type="component" value="Plasmid 2"/>
</dbReference>
<evidence type="ECO:0000313" key="5">
    <source>
        <dbReference type="Proteomes" id="UP000501107"/>
    </source>
</evidence>
<dbReference type="EMBL" id="CP009334">
    <property type="protein sequence ID" value="AJG74229.1"/>
    <property type="molecule type" value="Genomic_DNA"/>
</dbReference>
<name>A0A0B5N959_BACTU</name>
<gene>
    <name evidence="1" type="ORF">BF38_5816</name>
    <name evidence="2" type="ORF">FO599_01800</name>
    <name evidence="3" type="ORF">FOC89_01795</name>
</gene>
<dbReference type="Proteomes" id="UP001181533">
    <property type="component" value="Unassembled WGS sequence"/>
</dbReference>
<dbReference type="Proteomes" id="UP000501107">
    <property type="component" value="Plasmid unnamed3"/>
</dbReference>
<reference evidence="3 5" key="3">
    <citation type="submission" date="2020-05" db="EMBL/GenBank/DDBJ databases">
        <title>FDA dAtabase for Regulatory Grade micrObial Sequences (FDA-ARGOS): Supporting development and validation of Infectious Disease Dx tests.</title>
        <authorList>
            <person name="Nelson B."/>
            <person name="Plummer A."/>
            <person name="Tallon L."/>
            <person name="Sadzewicz L."/>
            <person name="Zhao X."/>
            <person name="Vavikolanu K."/>
            <person name="Mehta A."/>
            <person name="Aluvathingal J."/>
            <person name="Nadendla S."/>
            <person name="Myers T."/>
            <person name="Yan Y."/>
            <person name="Sichtig H."/>
        </authorList>
    </citation>
    <scope>NUCLEOTIDE SEQUENCE [LARGE SCALE GENOMIC DNA]</scope>
    <source>
        <strain evidence="3 5">FDAARGOS_795</strain>
        <plasmid evidence="3 5">unnamed3</plasmid>
    </source>
</reference>
<evidence type="ECO:0000313" key="3">
    <source>
        <dbReference type="EMBL" id="QKH22745.1"/>
    </source>
</evidence>
<dbReference type="AlphaFoldDB" id="A0A0B5N959"/>
<proteinExistence type="predicted"/>
<organism evidence="3 5">
    <name type="scientific">Bacillus thuringiensis</name>
    <dbReference type="NCBI Taxonomy" id="1428"/>
    <lineage>
        <taxon>Bacteria</taxon>
        <taxon>Bacillati</taxon>
        <taxon>Bacillota</taxon>
        <taxon>Bacilli</taxon>
        <taxon>Bacillales</taxon>
        <taxon>Bacillaceae</taxon>
        <taxon>Bacillus</taxon>
        <taxon>Bacillus cereus group</taxon>
    </lineage>
</organism>